<evidence type="ECO:0000313" key="3">
    <source>
        <dbReference type="Proteomes" id="UP000538566"/>
    </source>
</evidence>
<protein>
    <submittedName>
        <fullName evidence="2">Uncharacterized protein</fullName>
    </submittedName>
</protein>
<feature type="region of interest" description="Disordered" evidence="1">
    <location>
        <begin position="1"/>
        <end position="39"/>
    </location>
</feature>
<evidence type="ECO:0000256" key="1">
    <source>
        <dbReference type="SAM" id="MobiDB-lite"/>
    </source>
</evidence>
<gene>
    <name evidence="2" type="ORF">GGR37_000700</name>
</gene>
<comment type="caution">
    <text evidence="2">The sequence shown here is derived from an EMBL/GenBank/DDBJ whole genome shotgun (WGS) entry which is preliminary data.</text>
</comment>
<name>A0A7W7ESZ6_9SPHN</name>
<organism evidence="2 3">
    <name type="scientific">Novosphingobium taihuense</name>
    <dbReference type="NCBI Taxonomy" id="260085"/>
    <lineage>
        <taxon>Bacteria</taxon>
        <taxon>Pseudomonadati</taxon>
        <taxon>Pseudomonadota</taxon>
        <taxon>Alphaproteobacteria</taxon>
        <taxon>Sphingomonadales</taxon>
        <taxon>Sphingomonadaceae</taxon>
        <taxon>Novosphingobium</taxon>
    </lineage>
</organism>
<dbReference type="AlphaFoldDB" id="A0A7W7ESZ6"/>
<sequence length="211" mass="20203">MSRTTGGSNEGSSTSLRLRLDTIQPPATTTASPASTMAHSGMPCFSPAVTGADLGSDRTEGAGGSSVVAAPVDVGDGIAAGATVGVALGASRTDPCAEGSAAGRVGRGAGVAVAGEADGEGRGAGVIDGAGVGVTAGFGAGRGGGASDTTGPWAAGVWVLEGGNCHEPASCACATLPSARHALAVSQKPFWRCAIWKPVLNVMAGQGRSAV</sequence>
<dbReference type="EMBL" id="JACHOA010000001">
    <property type="protein sequence ID" value="MBB4612454.1"/>
    <property type="molecule type" value="Genomic_DNA"/>
</dbReference>
<dbReference type="RefSeq" id="WP_183661053.1">
    <property type="nucleotide sequence ID" value="NZ_JACHOA010000001.1"/>
</dbReference>
<accession>A0A7W7ESZ6</accession>
<evidence type="ECO:0000313" key="2">
    <source>
        <dbReference type="EMBL" id="MBB4612454.1"/>
    </source>
</evidence>
<proteinExistence type="predicted"/>
<feature type="compositionally biased region" description="Low complexity" evidence="1">
    <location>
        <begin position="1"/>
        <end position="15"/>
    </location>
</feature>
<feature type="compositionally biased region" description="Low complexity" evidence="1">
    <location>
        <begin position="25"/>
        <end position="36"/>
    </location>
</feature>
<dbReference type="Proteomes" id="UP000538566">
    <property type="component" value="Unassembled WGS sequence"/>
</dbReference>
<keyword evidence="3" id="KW-1185">Reference proteome</keyword>
<reference evidence="2 3" key="1">
    <citation type="submission" date="2020-08" db="EMBL/GenBank/DDBJ databases">
        <title>Genomic Encyclopedia of Type Strains, Phase IV (KMG-IV): sequencing the most valuable type-strain genomes for metagenomic binning, comparative biology and taxonomic classification.</title>
        <authorList>
            <person name="Goeker M."/>
        </authorList>
    </citation>
    <scope>NUCLEOTIDE SEQUENCE [LARGE SCALE GENOMIC DNA]</scope>
    <source>
        <strain evidence="2 3">DSM 17507</strain>
    </source>
</reference>